<name>A0AAX2ZDF8_9FIRM</name>
<gene>
    <name evidence="2" type="ORF">JW646_12365</name>
</gene>
<dbReference type="KEGG" id="tem:JW646_12365"/>
<protein>
    <submittedName>
        <fullName evidence="2">DUF262 domain-containing protein</fullName>
    </submittedName>
</protein>
<evidence type="ECO:0000313" key="3">
    <source>
        <dbReference type="Proteomes" id="UP001198983"/>
    </source>
</evidence>
<dbReference type="Proteomes" id="UP001198983">
    <property type="component" value="Chromosome"/>
</dbReference>
<evidence type="ECO:0000259" key="1">
    <source>
        <dbReference type="Pfam" id="PF03235"/>
    </source>
</evidence>
<accession>A0AAX2ZDF8</accession>
<sequence>MEYTKATIKDLIMKSQENELLLPNFQREYVWERPDNQKELLVSILYDIPVGSLLILNGESGYFATKELCVRQPFEERKRDSTLYLLDGQQRLSTIKSMFIDFFDKPDAWESTFNSLYPKLRTRWFLRIIPKENESDIFGWKKLKFDSLQLLNYTPSEISNFVEYKVLNKNDYDKWYHPEYKKDQWYENNDVKVSARKNIISNQAAMDGKVALYSIIMKTGEKESSTLHYKTLTKIADARIAELMSEVEDKKLDIRDVIPDYSDDEEISELWNSLKIDWITDIIKFLNKINEKEIPIIQLVKEEMSRAIYTFERVNKGGTALSTYDLVVAKAAHNQGLESLTDRILKKINKEMYIPNSITNGLYSINSNKWTAKNMELNKDNELCNFTKNQYLNLLSIFSYFEYENGIDQITLEYIKKNKILDINYEKINTNTNITIESLLRACALLQYRCGIIKESKLPYELMILPIAYILRNDEYWNDHRVINKIEYWYWSSLFGGSYRANQNEQCIEDIKQLHTFITTDKNPFKNREKNVLNAGEYSDLNTLIYKSLSCKIPNAMYDGILQYILSKQPKDFLEESLILNAWDIAAGKTYKSQNKNKEIKLEVQDHHICPLGGATKIGQSSKDIRSKQGFILNSPLNRTLITNISNNIISDKNESEYFKYVGQLSIYGHCIPSPIHINYNKKEDESDEQYYERVVTSRYNEILRDMKQELNNLKYV</sequence>
<dbReference type="Pfam" id="PF03235">
    <property type="entry name" value="GmrSD_N"/>
    <property type="match status" value="1"/>
</dbReference>
<dbReference type="InterPro" id="IPR004919">
    <property type="entry name" value="GmrSD_N"/>
</dbReference>
<dbReference type="AlphaFoldDB" id="A0AAX2ZDF8"/>
<reference evidence="2 3" key="1">
    <citation type="journal article" date="2023" name="Int. J. Syst. Evol. Microbiol.">
        <title>Terrisporobacter hibernicus sp. nov., isolated from bovine faeces in Northern Ireland.</title>
        <authorList>
            <person name="Mitchell M."/>
            <person name="Nguyen S.V."/>
            <person name="Connor M."/>
            <person name="Fairley D.J."/>
            <person name="Donoghue O."/>
            <person name="Marshall H."/>
            <person name="Koolman L."/>
            <person name="McMullan G."/>
            <person name="Schaffer K.E."/>
            <person name="McGrath J.W."/>
            <person name="Fanning S."/>
        </authorList>
    </citation>
    <scope>NUCLEOTIDE SEQUENCE [LARGE SCALE GENOMIC DNA]</scope>
    <source>
        <strain evidence="2 3">MCA3</strain>
    </source>
</reference>
<keyword evidence="3" id="KW-1185">Reference proteome</keyword>
<proteinExistence type="predicted"/>
<dbReference type="RefSeq" id="WP_228415332.1">
    <property type="nucleotide sequence ID" value="NZ_CP081135.1"/>
</dbReference>
<evidence type="ECO:0000313" key="2">
    <source>
        <dbReference type="EMBL" id="UEL46437.1"/>
    </source>
</evidence>
<dbReference type="PANTHER" id="PTHR37292">
    <property type="entry name" value="VNG6097C"/>
    <property type="match status" value="1"/>
</dbReference>
<feature type="domain" description="GmrSD restriction endonucleases N-terminal" evidence="1">
    <location>
        <begin position="9"/>
        <end position="330"/>
    </location>
</feature>
<dbReference type="EMBL" id="CP081135">
    <property type="protein sequence ID" value="UEL46437.1"/>
    <property type="molecule type" value="Genomic_DNA"/>
</dbReference>
<organism evidence="2 3">
    <name type="scientific">Terrisporobacter hibernicus</name>
    <dbReference type="NCBI Taxonomy" id="2813371"/>
    <lineage>
        <taxon>Bacteria</taxon>
        <taxon>Bacillati</taxon>
        <taxon>Bacillota</taxon>
        <taxon>Clostridia</taxon>
        <taxon>Peptostreptococcales</taxon>
        <taxon>Peptostreptococcaceae</taxon>
        <taxon>Terrisporobacter</taxon>
    </lineage>
</organism>
<dbReference type="PANTHER" id="PTHR37292:SF2">
    <property type="entry name" value="DUF262 DOMAIN-CONTAINING PROTEIN"/>
    <property type="match status" value="1"/>
</dbReference>